<dbReference type="EMBL" id="KN882045">
    <property type="protein sequence ID" value="KIY45849.1"/>
    <property type="molecule type" value="Genomic_DNA"/>
</dbReference>
<gene>
    <name evidence="1" type="ORF">FISHEDRAFT_48416</name>
</gene>
<dbReference type="InterPro" id="IPR050600">
    <property type="entry name" value="SETD3_SETD6_MTase"/>
</dbReference>
<dbReference type="SUPFAM" id="SSF82199">
    <property type="entry name" value="SET domain"/>
    <property type="match status" value="1"/>
</dbReference>
<dbReference type="Gene3D" id="3.90.1410.10">
    <property type="entry name" value="set domain protein methyltransferase, domain 1"/>
    <property type="match status" value="1"/>
</dbReference>
<name>A0A0D7A662_9AGAR</name>
<organism evidence="1 2">
    <name type="scientific">Fistulina hepatica ATCC 64428</name>
    <dbReference type="NCBI Taxonomy" id="1128425"/>
    <lineage>
        <taxon>Eukaryota</taxon>
        <taxon>Fungi</taxon>
        <taxon>Dikarya</taxon>
        <taxon>Basidiomycota</taxon>
        <taxon>Agaricomycotina</taxon>
        <taxon>Agaricomycetes</taxon>
        <taxon>Agaricomycetidae</taxon>
        <taxon>Agaricales</taxon>
        <taxon>Fistulinaceae</taxon>
        <taxon>Fistulina</taxon>
    </lineage>
</organism>
<evidence type="ECO:0000313" key="1">
    <source>
        <dbReference type="EMBL" id="KIY45849.1"/>
    </source>
</evidence>
<dbReference type="Proteomes" id="UP000054144">
    <property type="component" value="Unassembled WGS sequence"/>
</dbReference>
<dbReference type="AlphaFoldDB" id="A0A0D7A662"/>
<reference evidence="1 2" key="1">
    <citation type="journal article" date="2015" name="Fungal Genet. Biol.">
        <title>Evolution of novel wood decay mechanisms in Agaricales revealed by the genome sequences of Fistulina hepatica and Cylindrobasidium torrendii.</title>
        <authorList>
            <person name="Floudas D."/>
            <person name="Held B.W."/>
            <person name="Riley R."/>
            <person name="Nagy L.G."/>
            <person name="Koehler G."/>
            <person name="Ransdell A.S."/>
            <person name="Younus H."/>
            <person name="Chow J."/>
            <person name="Chiniquy J."/>
            <person name="Lipzen A."/>
            <person name="Tritt A."/>
            <person name="Sun H."/>
            <person name="Haridas S."/>
            <person name="LaButti K."/>
            <person name="Ohm R.A."/>
            <person name="Kues U."/>
            <person name="Blanchette R.A."/>
            <person name="Grigoriev I.V."/>
            <person name="Minto R.E."/>
            <person name="Hibbett D.S."/>
        </authorList>
    </citation>
    <scope>NUCLEOTIDE SEQUENCE [LARGE SCALE GENOMIC DNA]</scope>
    <source>
        <strain evidence="1 2">ATCC 64428</strain>
    </source>
</reference>
<accession>A0A0D7A662</accession>
<dbReference type="PANTHER" id="PTHR13271:SF147">
    <property type="entry name" value="PROTEIN-LYSINE N-METHYLTRANSFERASE EFM1-RELATED"/>
    <property type="match status" value="1"/>
</dbReference>
<dbReference type="PANTHER" id="PTHR13271">
    <property type="entry name" value="UNCHARACTERIZED PUTATIVE METHYLTRANSFERASE"/>
    <property type="match status" value="1"/>
</dbReference>
<dbReference type="InterPro" id="IPR046341">
    <property type="entry name" value="SET_dom_sf"/>
</dbReference>
<keyword evidence="2" id="KW-1185">Reference proteome</keyword>
<evidence type="ECO:0000313" key="2">
    <source>
        <dbReference type="Proteomes" id="UP000054144"/>
    </source>
</evidence>
<sequence length="445" mass="49177">MEDFSETESMSAFKAWFSKNGGYFHPHLRFIPSPWGVTTVAKNDIPESSVVARCPFELVITARSAKRAVSAALGLSGVIEGWSERQLICVYLCMHKFIPPDSDSAVHLRHRHYINILPRPDMLRTSIQYMESELKLLQGTNVYNETLIRKAQWDTEWLTCLAEVKRVYTTWGAAFSRCVHIDVSIFPSREDYYAAATYLSSRAFGSNLLAVGTHKSNQDISPAPILIPGIDSIDHKRGEPVTWLVDAPAASSTSLHNSQTSTPPGISIRTERAHSAGDPVYNNYGAKPNAELLLAYGFSIPDNPEDTILLRVGGDVQRAESREWVVGRDAAGADGLWGYVLNIVHVAGTADDAVSDAESTFDDILDAAEMLQNMVRSHMKRLPSIPVEPTNVRPDVAVMLRDYIKGQHDILSALLQFAKAKEMQGLVMAREAGIEYVDESGEEAL</sequence>
<protein>
    <submittedName>
        <fullName evidence="1">SET domain protein</fullName>
    </submittedName>
</protein>
<dbReference type="OrthoDB" id="42889at2759"/>
<dbReference type="GO" id="GO:0005634">
    <property type="term" value="C:nucleus"/>
    <property type="evidence" value="ECO:0007669"/>
    <property type="project" value="TreeGrafter"/>
</dbReference>
<dbReference type="GO" id="GO:0016279">
    <property type="term" value="F:protein-lysine N-methyltransferase activity"/>
    <property type="evidence" value="ECO:0007669"/>
    <property type="project" value="TreeGrafter"/>
</dbReference>
<proteinExistence type="predicted"/>